<feature type="active site" description="Nucleophile" evidence="5">
    <location>
        <position position="193"/>
    </location>
</feature>
<accession>A0A9P4J0K7</accession>
<dbReference type="CDD" id="cd07230">
    <property type="entry name" value="Pat_TGL4-5_like"/>
    <property type="match status" value="1"/>
</dbReference>
<reference evidence="7" key="1">
    <citation type="journal article" date="2020" name="Stud. Mycol.">
        <title>101 Dothideomycetes genomes: a test case for predicting lifestyles and emergence of pathogens.</title>
        <authorList>
            <person name="Haridas S."/>
            <person name="Albert R."/>
            <person name="Binder M."/>
            <person name="Bloem J."/>
            <person name="Labutti K."/>
            <person name="Salamov A."/>
            <person name="Andreopoulos B."/>
            <person name="Baker S."/>
            <person name="Barry K."/>
            <person name="Bills G."/>
            <person name="Bluhm B."/>
            <person name="Cannon C."/>
            <person name="Castanera R."/>
            <person name="Culley D."/>
            <person name="Daum C."/>
            <person name="Ezra D."/>
            <person name="Gonzalez J."/>
            <person name="Henrissat B."/>
            <person name="Kuo A."/>
            <person name="Liang C."/>
            <person name="Lipzen A."/>
            <person name="Lutzoni F."/>
            <person name="Magnuson J."/>
            <person name="Mondo S."/>
            <person name="Nolan M."/>
            <person name="Ohm R."/>
            <person name="Pangilinan J."/>
            <person name="Park H.-J."/>
            <person name="Ramirez L."/>
            <person name="Alfaro M."/>
            <person name="Sun H."/>
            <person name="Tritt A."/>
            <person name="Yoshinaga Y."/>
            <person name="Zwiers L.-H."/>
            <person name="Turgeon B."/>
            <person name="Goodwin S."/>
            <person name="Spatafora J."/>
            <person name="Crous P."/>
            <person name="Grigoriev I."/>
        </authorList>
    </citation>
    <scope>NUCLEOTIDE SEQUENCE</scope>
    <source>
        <strain evidence="7">CBS 260.36</strain>
    </source>
</reference>
<dbReference type="GO" id="GO:0006641">
    <property type="term" value="P:triglyceride metabolic process"/>
    <property type="evidence" value="ECO:0007669"/>
    <property type="project" value="UniProtKB-ARBA"/>
</dbReference>
<gene>
    <name evidence="7" type="ORF">K461DRAFT_224390</name>
</gene>
<protein>
    <submittedName>
        <fullName evidence="7">Esterase of the alpha-beta hydrolase superfamily</fullName>
    </submittedName>
</protein>
<feature type="domain" description="PNPLA" evidence="6">
    <location>
        <begin position="160"/>
        <end position="357"/>
    </location>
</feature>
<organism evidence="7 8">
    <name type="scientific">Myriangium duriaei CBS 260.36</name>
    <dbReference type="NCBI Taxonomy" id="1168546"/>
    <lineage>
        <taxon>Eukaryota</taxon>
        <taxon>Fungi</taxon>
        <taxon>Dikarya</taxon>
        <taxon>Ascomycota</taxon>
        <taxon>Pezizomycotina</taxon>
        <taxon>Dothideomycetes</taxon>
        <taxon>Dothideomycetidae</taxon>
        <taxon>Myriangiales</taxon>
        <taxon>Myriangiaceae</taxon>
        <taxon>Myriangium</taxon>
    </lineage>
</organism>
<evidence type="ECO:0000256" key="4">
    <source>
        <dbReference type="ARBA" id="ARBA00023098"/>
    </source>
</evidence>
<dbReference type="OrthoDB" id="10049244at2759"/>
<dbReference type="EMBL" id="ML996085">
    <property type="protein sequence ID" value="KAF2153278.1"/>
    <property type="molecule type" value="Genomic_DNA"/>
</dbReference>
<dbReference type="Pfam" id="PF01734">
    <property type="entry name" value="Patatin"/>
    <property type="match status" value="1"/>
</dbReference>
<dbReference type="InterPro" id="IPR021771">
    <property type="entry name" value="Triacylglycerol_lipase_N"/>
</dbReference>
<dbReference type="SUPFAM" id="SSF52151">
    <property type="entry name" value="FabD/lysophospholipase-like"/>
    <property type="match status" value="1"/>
</dbReference>
<dbReference type="Proteomes" id="UP000799439">
    <property type="component" value="Unassembled WGS sequence"/>
</dbReference>
<dbReference type="GO" id="GO:0016042">
    <property type="term" value="P:lipid catabolic process"/>
    <property type="evidence" value="ECO:0007669"/>
    <property type="project" value="UniProtKB-UniRule"/>
</dbReference>
<evidence type="ECO:0000259" key="6">
    <source>
        <dbReference type="PROSITE" id="PS51635"/>
    </source>
</evidence>
<dbReference type="Pfam" id="PF11815">
    <property type="entry name" value="DUF3336"/>
    <property type="match status" value="1"/>
</dbReference>
<evidence type="ECO:0000256" key="5">
    <source>
        <dbReference type="PROSITE-ProRule" id="PRU01161"/>
    </source>
</evidence>
<evidence type="ECO:0000313" key="8">
    <source>
        <dbReference type="Proteomes" id="UP000799439"/>
    </source>
</evidence>
<feature type="short sequence motif" description="GXSXG" evidence="5">
    <location>
        <begin position="191"/>
        <end position="195"/>
    </location>
</feature>
<feature type="non-terminal residue" evidence="7">
    <location>
        <position position="516"/>
    </location>
</feature>
<comment type="caution">
    <text evidence="5">Lacks conserved residue(s) required for the propagation of feature annotation.</text>
</comment>
<evidence type="ECO:0000313" key="7">
    <source>
        <dbReference type="EMBL" id="KAF2153278.1"/>
    </source>
</evidence>
<dbReference type="AlphaFoldDB" id="A0A9P4J0K7"/>
<dbReference type="InterPro" id="IPR002641">
    <property type="entry name" value="PNPLA_dom"/>
</dbReference>
<dbReference type="InterPro" id="IPR050301">
    <property type="entry name" value="NTE"/>
</dbReference>
<dbReference type="PANTHER" id="PTHR14226">
    <property type="entry name" value="NEUROPATHY TARGET ESTERASE/SWISS CHEESE D.MELANOGASTER"/>
    <property type="match status" value="1"/>
</dbReference>
<keyword evidence="2 5" id="KW-0378">Hydrolase</keyword>
<keyword evidence="4 5" id="KW-0443">Lipid metabolism</keyword>
<comment type="caution">
    <text evidence="7">The sequence shown here is derived from an EMBL/GenBank/DDBJ whole genome shotgun (WGS) entry which is preliminary data.</text>
</comment>
<dbReference type="PANTHER" id="PTHR14226:SF10">
    <property type="entry name" value="TRIACYLGLYCEROL LIPASE 4-RELATED"/>
    <property type="match status" value="1"/>
</dbReference>
<evidence type="ECO:0000256" key="2">
    <source>
        <dbReference type="ARBA" id="ARBA00022801"/>
    </source>
</evidence>
<name>A0A9P4J0K7_9PEZI</name>
<feature type="short sequence motif" description="GXGXXG" evidence="5">
    <location>
        <begin position="164"/>
        <end position="169"/>
    </location>
</feature>
<feature type="active site" description="Proton acceptor" evidence="5">
    <location>
        <position position="344"/>
    </location>
</feature>
<dbReference type="Gene3D" id="3.40.1090.10">
    <property type="entry name" value="Cytosolic phospholipase A2 catalytic domain"/>
    <property type="match status" value="2"/>
</dbReference>
<evidence type="ECO:0000256" key="1">
    <source>
        <dbReference type="ARBA" id="ARBA00002682"/>
    </source>
</evidence>
<dbReference type="InterPro" id="IPR016035">
    <property type="entry name" value="Acyl_Trfase/lysoPLipase"/>
</dbReference>
<proteinExistence type="predicted"/>
<dbReference type="PROSITE" id="PS51635">
    <property type="entry name" value="PNPLA"/>
    <property type="match status" value="1"/>
</dbReference>
<keyword evidence="8" id="KW-1185">Reference proteome</keyword>
<sequence>MNSGDKFDSFDETSIRIPSLKLQLEQAQTYSEWHAAAAGLDEIEGHDAWKLEDECSEYDVSLIRAKLREMDDIRLERDQRKMLSVMREGLARNLGGMGSLRLYKHSRVGTKALIERYIQSVLDTVDVLVDITKTGHGNVDSAVALQELLYARQAFGRSALLLSGGGTFGMNHIGVVKALFEAKLLPRIISGASAGSIVSAVLCSKTDDEIPAVLNDFCHGDLAVFEKEGQETGIFKKAYRFMTQGSLFDIANLSAVMRDLLGDLTFAEAYNRTRRILNICVSAANHFEMPRLLNYLTAPDVMIWSAVAASCSVPFIFSPGQLLVKDRRTGKHVPWNSSARRWIDGSVENDIPTQRLAEMFNVNHFIVSQVNPHVVPFLDKDEKDLEKEAERKHAAYVVKPTLAHKLSTVARDEAMHRLHVIEELGIFPNLFSKVRAVVGQRYAGDITIFPQISYANFPYVLSNPDTAFMIQATLSGEKATWPKLSEIRNHCSIELAIDDAVHELIPHHVFGPVQLD</sequence>
<evidence type="ECO:0000256" key="3">
    <source>
        <dbReference type="ARBA" id="ARBA00022963"/>
    </source>
</evidence>
<keyword evidence="3 5" id="KW-0442">Lipid degradation</keyword>
<comment type="function">
    <text evidence="1">Probable lipid hydrolase.</text>
</comment>
<dbReference type="GO" id="GO:0004806">
    <property type="term" value="F:triacylglycerol lipase activity"/>
    <property type="evidence" value="ECO:0007669"/>
    <property type="project" value="InterPro"/>
</dbReference>